<keyword evidence="8" id="KW-1185">Reference proteome</keyword>
<dbReference type="EMBL" id="CP001337">
    <property type="protein sequence ID" value="ACL24584.1"/>
    <property type="molecule type" value="Genomic_DNA"/>
</dbReference>
<proteinExistence type="inferred from homology"/>
<comment type="similarity">
    <text evidence="1">Belongs to the ABC transporter superfamily.</text>
</comment>
<evidence type="ECO:0000313" key="8">
    <source>
        <dbReference type="Proteomes" id="UP000002508"/>
    </source>
</evidence>
<dbReference type="AlphaFoldDB" id="B8GA69"/>
<dbReference type="STRING" id="326427.Cagg_1683"/>
<dbReference type="eggNOG" id="COG1131">
    <property type="taxonomic scope" value="Bacteria"/>
</dbReference>
<protein>
    <submittedName>
        <fullName evidence="7">ABC transporter related</fullName>
    </submittedName>
</protein>
<keyword evidence="2" id="KW-0813">Transport</keyword>
<name>B8GA69_CHLAD</name>
<reference evidence="7" key="1">
    <citation type="submission" date="2008-12" db="EMBL/GenBank/DDBJ databases">
        <title>Complete sequence of Chloroflexus aggregans DSM 9485.</title>
        <authorList>
            <consortium name="US DOE Joint Genome Institute"/>
            <person name="Lucas S."/>
            <person name="Copeland A."/>
            <person name="Lapidus A."/>
            <person name="Glavina del Rio T."/>
            <person name="Dalin E."/>
            <person name="Tice H."/>
            <person name="Pitluck S."/>
            <person name="Foster B."/>
            <person name="Larimer F."/>
            <person name="Land M."/>
            <person name="Hauser L."/>
            <person name="Kyrpides N."/>
            <person name="Mikhailova N."/>
            <person name="Bryant D."/>
            <person name="Richardson P."/>
        </authorList>
    </citation>
    <scope>NUCLEOTIDE SEQUENCE</scope>
    <source>
        <strain evidence="7">DSM 9485</strain>
    </source>
</reference>
<dbReference type="PANTHER" id="PTHR43335:SF4">
    <property type="entry name" value="ABC TRANSPORTER, ATP-BINDING PROTEIN"/>
    <property type="match status" value="1"/>
</dbReference>
<dbReference type="GO" id="GO:0005524">
    <property type="term" value="F:ATP binding"/>
    <property type="evidence" value="ECO:0007669"/>
    <property type="project" value="UniProtKB-KW"/>
</dbReference>
<dbReference type="PANTHER" id="PTHR43335">
    <property type="entry name" value="ABC TRANSPORTER, ATP-BINDING PROTEIN"/>
    <property type="match status" value="1"/>
</dbReference>
<dbReference type="InterPro" id="IPR027417">
    <property type="entry name" value="P-loop_NTPase"/>
</dbReference>
<accession>B8GA69</accession>
<dbReference type="SMART" id="SM00382">
    <property type="entry name" value="AAA"/>
    <property type="match status" value="1"/>
</dbReference>
<evidence type="ECO:0000256" key="4">
    <source>
        <dbReference type="ARBA" id="ARBA00022840"/>
    </source>
</evidence>
<dbReference type="Gene3D" id="3.40.50.300">
    <property type="entry name" value="P-loop containing nucleotide triphosphate hydrolases"/>
    <property type="match status" value="1"/>
</dbReference>
<evidence type="ECO:0000256" key="3">
    <source>
        <dbReference type="ARBA" id="ARBA00022741"/>
    </source>
</evidence>
<dbReference type="RefSeq" id="WP_015940443.1">
    <property type="nucleotide sequence ID" value="NC_011831.1"/>
</dbReference>
<dbReference type="InterPro" id="IPR003439">
    <property type="entry name" value="ABC_transporter-like_ATP-bd"/>
</dbReference>
<dbReference type="SUPFAM" id="SSF52540">
    <property type="entry name" value="P-loop containing nucleoside triphosphate hydrolases"/>
    <property type="match status" value="1"/>
</dbReference>
<keyword evidence="3" id="KW-0547">Nucleotide-binding</keyword>
<evidence type="ECO:0000256" key="2">
    <source>
        <dbReference type="ARBA" id="ARBA00022448"/>
    </source>
</evidence>
<evidence type="ECO:0000256" key="1">
    <source>
        <dbReference type="ARBA" id="ARBA00005417"/>
    </source>
</evidence>
<feature type="domain" description="ABC transporter" evidence="6">
    <location>
        <begin position="6"/>
        <end position="237"/>
    </location>
</feature>
<evidence type="ECO:0000259" key="5">
    <source>
        <dbReference type="PROSITE" id="PS50052"/>
    </source>
</evidence>
<dbReference type="Pfam" id="PF00005">
    <property type="entry name" value="ABC_tran"/>
    <property type="match status" value="1"/>
</dbReference>
<evidence type="ECO:0000259" key="6">
    <source>
        <dbReference type="PROSITE" id="PS50893"/>
    </source>
</evidence>
<gene>
    <name evidence="7" type="ordered locus">Cagg_1683</name>
</gene>
<dbReference type="PROSITE" id="PS50052">
    <property type="entry name" value="GUANYLATE_KINASE_2"/>
    <property type="match status" value="1"/>
</dbReference>
<keyword evidence="4" id="KW-0067">ATP-binding</keyword>
<organism evidence="7 8">
    <name type="scientific">Chloroflexus aggregans (strain MD-66 / DSM 9485)</name>
    <dbReference type="NCBI Taxonomy" id="326427"/>
    <lineage>
        <taxon>Bacteria</taxon>
        <taxon>Bacillati</taxon>
        <taxon>Chloroflexota</taxon>
        <taxon>Chloroflexia</taxon>
        <taxon>Chloroflexales</taxon>
        <taxon>Chloroflexineae</taxon>
        <taxon>Chloroflexaceae</taxon>
        <taxon>Chloroflexus</taxon>
    </lineage>
</organism>
<dbReference type="KEGG" id="cag:Cagg_1683"/>
<dbReference type="PROSITE" id="PS50893">
    <property type="entry name" value="ABC_TRANSPORTER_2"/>
    <property type="match status" value="1"/>
</dbReference>
<sequence length="314" mass="35211">MSSVAIRTHNLTRTFGAIRAVDQLTLEVRQGEIFGFLGPNGSGKTTTIRLLLGLLQPDAGQIEVLGFAVPQQASEVRMHTGTLLEHSGLYERLSAADNLDYYGRIWRIPAAQRRERIRELLEQVGLWERRHEPVKTWSRGMKQKLAIARALLHRPQLIFLDEPTAGLDPIAAAAFRDDLRALAEREGVTVFLTTHNLDEAEKLCHRVGIIRHGRLLAQGSLAEIQRHDTLHLEIIGRNFIPSVEAALRSQPTVRRVEASDTHLMIELASSSDPAPLIKLVIEHGGQIEEVYRKQNASLEEVFLTLMAEETTYAH</sequence>
<dbReference type="Proteomes" id="UP000002508">
    <property type="component" value="Chromosome"/>
</dbReference>
<dbReference type="InterPro" id="IPR003593">
    <property type="entry name" value="AAA+_ATPase"/>
</dbReference>
<dbReference type="InterPro" id="IPR008144">
    <property type="entry name" value="Guanylate_kin-like_dom"/>
</dbReference>
<evidence type="ECO:0000313" key="7">
    <source>
        <dbReference type="EMBL" id="ACL24584.1"/>
    </source>
</evidence>
<dbReference type="OrthoDB" id="9804819at2"/>
<dbReference type="HOGENOM" id="CLU_000604_1_2_0"/>
<feature type="domain" description="Guanylate kinase-like" evidence="5">
    <location>
        <begin position="31"/>
        <end position="299"/>
    </location>
</feature>
<dbReference type="GO" id="GO:0016887">
    <property type="term" value="F:ATP hydrolysis activity"/>
    <property type="evidence" value="ECO:0007669"/>
    <property type="project" value="InterPro"/>
</dbReference>